<name>W2UJ15_9FLAO</name>
<evidence type="ECO:0000256" key="2">
    <source>
        <dbReference type="SAM" id="SignalP"/>
    </source>
</evidence>
<feature type="region of interest" description="Disordered" evidence="1">
    <location>
        <begin position="80"/>
        <end position="114"/>
    </location>
</feature>
<feature type="compositionally biased region" description="Basic and acidic residues" evidence="1">
    <location>
        <begin position="131"/>
        <end position="143"/>
    </location>
</feature>
<reference evidence="4" key="1">
    <citation type="submission" date="2013-11" db="EMBL/GenBank/DDBJ databases">
        <title>Draft genome sequence from a member of Zhouia, isolated tidal flat.</title>
        <authorList>
            <person name="Jin H."/>
            <person name="Jeon C.O."/>
        </authorList>
    </citation>
    <scope>NUCLEOTIDE SEQUENCE [LARGE SCALE GENOMIC DNA]</scope>
    <source>
        <strain evidence="4">AD3</strain>
    </source>
</reference>
<dbReference type="eggNOG" id="ENOG5032Y0C">
    <property type="taxonomic scope" value="Bacteria"/>
</dbReference>
<organism evidence="3 4">
    <name type="scientific">Zhouia amylolytica AD3</name>
    <dbReference type="NCBI Taxonomy" id="1286632"/>
    <lineage>
        <taxon>Bacteria</taxon>
        <taxon>Pseudomonadati</taxon>
        <taxon>Bacteroidota</taxon>
        <taxon>Flavobacteriia</taxon>
        <taxon>Flavobacteriales</taxon>
        <taxon>Flavobacteriaceae</taxon>
        <taxon>Zhouia</taxon>
    </lineage>
</organism>
<sequence length="150" mass="18070">MKKIIGICMLSLLTVAVNAQDKKEDRKKKSKSRVERMENMTPDQMAELQTKQMAVDLDLTDAQQKEIYTINKDQAVKRKEQMAKWRSMRNNDERPSRDEMIKMRSARLDEQKAMQDRMKKILDDDQYAKWKKMQEERQQETRRRMGNRNK</sequence>
<feature type="signal peptide" evidence="2">
    <location>
        <begin position="1"/>
        <end position="19"/>
    </location>
</feature>
<evidence type="ECO:0008006" key="5">
    <source>
        <dbReference type="Google" id="ProtNLM"/>
    </source>
</evidence>
<protein>
    <recommendedName>
        <fullName evidence="5">DUF4890 domain-containing protein</fullName>
    </recommendedName>
</protein>
<comment type="caution">
    <text evidence="3">The sequence shown here is derived from an EMBL/GenBank/DDBJ whole genome shotgun (WGS) entry which is preliminary data.</text>
</comment>
<evidence type="ECO:0000313" key="3">
    <source>
        <dbReference type="EMBL" id="ETN93934.1"/>
    </source>
</evidence>
<gene>
    <name evidence="3" type="ORF">P278_33450</name>
</gene>
<dbReference type="RefSeq" id="WP_038269094.1">
    <property type="nucleotide sequence ID" value="NZ_AYXY01000031.1"/>
</dbReference>
<reference evidence="3 4" key="2">
    <citation type="journal article" date="2016" name="Genome Announc.">
        <title>Draft Genome Sequence of Zhouia amylolytica AD3, Isolated from Tidal Flat Sediment.</title>
        <authorList>
            <person name="Jia B."/>
            <person name="Jin H.M."/>
            <person name="Lee H.J."/>
            <person name="Jeon C.O."/>
        </authorList>
    </citation>
    <scope>NUCLEOTIDE SEQUENCE [LARGE SCALE GENOMIC DNA]</scope>
    <source>
        <strain evidence="3 4">AD3</strain>
    </source>
</reference>
<keyword evidence="4" id="KW-1185">Reference proteome</keyword>
<dbReference type="EMBL" id="AYXY01000031">
    <property type="protein sequence ID" value="ETN93934.1"/>
    <property type="molecule type" value="Genomic_DNA"/>
</dbReference>
<feature type="region of interest" description="Disordered" evidence="1">
    <location>
        <begin position="131"/>
        <end position="150"/>
    </location>
</feature>
<accession>W2UJ15</accession>
<feature type="chain" id="PRO_5004826308" description="DUF4890 domain-containing protein" evidence="2">
    <location>
        <begin position="20"/>
        <end position="150"/>
    </location>
</feature>
<dbReference type="Gene3D" id="1.20.120.1490">
    <property type="match status" value="1"/>
</dbReference>
<dbReference type="STRING" id="376730.SAMN04487906_3299"/>
<dbReference type="Proteomes" id="UP000018850">
    <property type="component" value="Unassembled WGS sequence"/>
</dbReference>
<feature type="region of interest" description="Disordered" evidence="1">
    <location>
        <begin position="20"/>
        <end position="43"/>
    </location>
</feature>
<proteinExistence type="predicted"/>
<evidence type="ECO:0000256" key="1">
    <source>
        <dbReference type="SAM" id="MobiDB-lite"/>
    </source>
</evidence>
<dbReference type="AlphaFoldDB" id="W2UJ15"/>
<keyword evidence="2" id="KW-0732">Signal</keyword>
<evidence type="ECO:0000313" key="4">
    <source>
        <dbReference type="Proteomes" id="UP000018850"/>
    </source>
</evidence>